<dbReference type="InterPro" id="IPR006357">
    <property type="entry name" value="HAD-SF_hydro_IIA"/>
</dbReference>
<dbReference type="PANTHER" id="PTHR19288:SF46">
    <property type="entry name" value="HALOACID DEHALOGENASE-LIKE HYDROLASE DOMAIN-CONTAINING PROTEIN 2"/>
    <property type="match status" value="1"/>
</dbReference>
<reference evidence="4" key="1">
    <citation type="journal article" date="2007" name="Proc. Natl. Acad. Sci. U.S.A.">
        <title>Spliced leader RNA trans-splicing in dinoflagellates.</title>
        <authorList>
            <person name="Zhang H."/>
            <person name="Hou Y."/>
            <person name="Miranda L."/>
            <person name="Campbell D.A."/>
            <person name="Sturm N.R."/>
            <person name="Gaasterland T."/>
            <person name="Lin S."/>
        </authorList>
    </citation>
    <scope>NUCLEOTIDE SEQUENCE</scope>
</reference>
<evidence type="ECO:0000256" key="1">
    <source>
        <dbReference type="PIRSR" id="PIRSR000915-1"/>
    </source>
</evidence>
<evidence type="ECO:0000256" key="3">
    <source>
        <dbReference type="PIRSR" id="PIRSR000915-3"/>
    </source>
</evidence>
<dbReference type="SUPFAM" id="SSF56784">
    <property type="entry name" value="HAD-like"/>
    <property type="match status" value="1"/>
</dbReference>
<feature type="active site" description="Nucleophile" evidence="1">
    <location>
        <position position="35"/>
    </location>
</feature>
<dbReference type="Gene3D" id="3.40.50.1000">
    <property type="entry name" value="HAD superfamily/HAD-like"/>
    <property type="match status" value="2"/>
</dbReference>
<dbReference type="Pfam" id="PF13344">
    <property type="entry name" value="Hydrolase_6"/>
    <property type="match status" value="1"/>
</dbReference>
<feature type="binding site" evidence="3">
    <location>
        <position position="35"/>
    </location>
    <ligand>
        <name>Mg(2+)</name>
        <dbReference type="ChEBI" id="CHEBI:18420"/>
    </ligand>
</feature>
<protein>
    <submittedName>
        <fullName evidence="4">Predicted HAD superfamily sugar phosphatase</fullName>
    </submittedName>
</protein>
<sequence length="328" mass="35005">MGMAAAVPSSEADVAAQAGSAVAKLLQDCDAFLFDCDGTLYHAGTLLPHVAEALELLRKAGKKLFFVTNTSSRSRDQLCSKLRGMGVPCEPHECVPSCVFLADYVKRIHPSAERVYVIGGQGVVDELAKVGIAAAGGPSEDDERFDDASFVSLADDIGRERCDGVVLGWDTGLTYRKIVKSSLYFQRHPDAFFYATNDDGADRVGDWLLPGNGPLLKGLEAACAACAPSRLGKPKPFGAEAAVLGKPNPDYARLIAEWNGIDLSRAVMVGDRLDTDILMAQRAGMRSLFVLTGVDDLVAMSEKGIFPDFVLPSVGSLWSERSSGASRL</sequence>
<dbReference type="PANTHER" id="PTHR19288">
    <property type="entry name" value="4-NITROPHENYLPHOSPHATASE-RELATED"/>
    <property type="match status" value="1"/>
</dbReference>
<dbReference type="AlphaFoldDB" id="A3E3J2"/>
<dbReference type="GO" id="GO:0005737">
    <property type="term" value="C:cytoplasm"/>
    <property type="evidence" value="ECO:0007669"/>
    <property type="project" value="TreeGrafter"/>
</dbReference>
<dbReference type="PIRSF" id="PIRSF000915">
    <property type="entry name" value="PGP-type_phosphatase"/>
    <property type="match status" value="1"/>
</dbReference>
<name>A3E3J2_PFIPI</name>
<dbReference type="Pfam" id="PF13242">
    <property type="entry name" value="Hydrolase_like"/>
    <property type="match status" value="1"/>
</dbReference>
<feature type="active site" description="Proton donor" evidence="1">
    <location>
        <position position="37"/>
    </location>
</feature>
<evidence type="ECO:0000256" key="2">
    <source>
        <dbReference type="PIRSR" id="PIRSR000915-2"/>
    </source>
</evidence>
<evidence type="ECO:0000313" key="4">
    <source>
        <dbReference type="EMBL" id="ABI14259.1"/>
    </source>
</evidence>
<keyword evidence="3" id="KW-0460">Magnesium</keyword>
<dbReference type="GO" id="GO:0046872">
    <property type="term" value="F:metal ion binding"/>
    <property type="evidence" value="ECO:0007669"/>
    <property type="project" value="UniProtKB-KW"/>
</dbReference>
<feature type="binding site" evidence="3">
    <location>
        <position position="37"/>
    </location>
    <ligand>
        <name>Mg(2+)</name>
        <dbReference type="ChEBI" id="CHEBI:18420"/>
    </ligand>
</feature>
<accession>A3E3J2</accession>
<dbReference type="NCBIfam" id="TIGR01460">
    <property type="entry name" value="HAD-SF-IIA"/>
    <property type="match status" value="1"/>
</dbReference>
<feature type="binding site" evidence="3">
    <location>
        <position position="271"/>
    </location>
    <ligand>
        <name>Mg(2+)</name>
        <dbReference type="ChEBI" id="CHEBI:18420"/>
    </ligand>
</feature>
<proteinExistence type="evidence at transcript level"/>
<feature type="binding site" evidence="2">
    <location>
        <position position="246"/>
    </location>
    <ligand>
        <name>substrate</name>
    </ligand>
</feature>
<keyword evidence="3" id="KW-0479">Metal-binding</keyword>
<organism evidence="4">
    <name type="scientific">Pfiesteria piscicida</name>
    <name type="common">Phantom dinoflagellate</name>
    <dbReference type="NCBI Taxonomy" id="71001"/>
    <lineage>
        <taxon>Eukaryota</taxon>
        <taxon>Sar</taxon>
        <taxon>Alveolata</taxon>
        <taxon>Dinophyceae</taxon>
        <taxon>Peridiniales</taxon>
        <taxon>Pfiesteriaceae</taxon>
        <taxon>Pfiesteria</taxon>
    </lineage>
</organism>
<dbReference type="InterPro" id="IPR036412">
    <property type="entry name" value="HAD-like_sf"/>
</dbReference>
<comment type="cofactor">
    <cofactor evidence="3">
        <name>Mg(2+)</name>
        <dbReference type="ChEBI" id="CHEBI:18420"/>
    </cofactor>
    <text evidence="3">Divalent metal ions. Mg(2+) is the most effective.</text>
</comment>
<dbReference type="InterPro" id="IPR023214">
    <property type="entry name" value="HAD_sf"/>
</dbReference>
<dbReference type="GO" id="GO:0016791">
    <property type="term" value="F:phosphatase activity"/>
    <property type="evidence" value="ECO:0007669"/>
    <property type="project" value="TreeGrafter"/>
</dbReference>
<dbReference type="EMBL" id="DQ864844">
    <property type="protein sequence ID" value="ABI14259.1"/>
    <property type="molecule type" value="mRNA"/>
</dbReference>